<dbReference type="Pfam" id="PF23952">
    <property type="entry name" value="LRR_EndoS"/>
    <property type="match status" value="1"/>
</dbReference>
<dbReference type="PANTHER" id="PTHR11017">
    <property type="entry name" value="LEUCINE-RICH REPEAT-CONTAINING PROTEIN"/>
    <property type="match status" value="1"/>
</dbReference>
<dbReference type="PANTHER" id="PTHR11017:SF512">
    <property type="entry name" value="ADP-RIBOSYL CYCLASE_CYCLIC ADP-RIBOSE HYDROLASE"/>
    <property type="match status" value="1"/>
</dbReference>
<reference evidence="1 2" key="1">
    <citation type="journal article" date="2023" name="Plants (Basel)">
        <title>Bridging the Gap: Combining Genomics and Transcriptomics Approaches to Understand Stylosanthes scabra, an Orphan Legume from the Brazilian Caatinga.</title>
        <authorList>
            <person name="Ferreira-Neto J.R.C."/>
            <person name="da Silva M.D."/>
            <person name="Binneck E."/>
            <person name="de Melo N.F."/>
            <person name="da Silva R.H."/>
            <person name="de Melo A.L.T.M."/>
            <person name="Pandolfi V."/>
            <person name="Bustamante F.O."/>
            <person name="Brasileiro-Vidal A.C."/>
            <person name="Benko-Iseppon A.M."/>
        </authorList>
    </citation>
    <scope>NUCLEOTIDE SEQUENCE [LARGE SCALE GENOMIC DNA]</scope>
    <source>
        <tissue evidence="1">Leaves</tissue>
    </source>
</reference>
<keyword evidence="2" id="KW-1185">Reference proteome</keyword>
<name>A0ABU6UFG3_9FABA</name>
<evidence type="ECO:0000313" key="2">
    <source>
        <dbReference type="Proteomes" id="UP001341840"/>
    </source>
</evidence>
<dbReference type="Proteomes" id="UP001341840">
    <property type="component" value="Unassembled WGS sequence"/>
</dbReference>
<dbReference type="SUPFAM" id="SSF52058">
    <property type="entry name" value="L domain-like"/>
    <property type="match status" value="1"/>
</dbReference>
<proteinExistence type="predicted"/>
<dbReference type="InterPro" id="IPR044974">
    <property type="entry name" value="Disease_R_plants"/>
</dbReference>
<evidence type="ECO:0000313" key="1">
    <source>
        <dbReference type="EMBL" id="MED6159786.1"/>
    </source>
</evidence>
<comment type="caution">
    <text evidence="1">The sequence shown here is derived from an EMBL/GenBank/DDBJ whole genome shotgun (WGS) entry which is preliminary data.</text>
</comment>
<organism evidence="1 2">
    <name type="scientific">Stylosanthes scabra</name>
    <dbReference type="NCBI Taxonomy" id="79078"/>
    <lineage>
        <taxon>Eukaryota</taxon>
        <taxon>Viridiplantae</taxon>
        <taxon>Streptophyta</taxon>
        <taxon>Embryophyta</taxon>
        <taxon>Tracheophyta</taxon>
        <taxon>Spermatophyta</taxon>
        <taxon>Magnoliopsida</taxon>
        <taxon>eudicotyledons</taxon>
        <taxon>Gunneridae</taxon>
        <taxon>Pentapetalae</taxon>
        <taxon>rosids</taxon>
        <taxon>fabids</taxon>
        <taxon>Fabales</taxon>
        <taxon>Fabaceae</taxon>
        <taxon>Papilionoideae</taxon>
        <taxon>50 kb inversion clade</taxon>
        <taxon>dalbergioids sensu lato</taxon>
        <taxon>Dalbergieae</taxon>
        <taxon>Pterocarpus clade</taxon>
        <taxon>Stylosanthes</taxon>
    </lineage>
</organism>
<dbReference type="InterPro" id="IPR032675">
    <property type="entry name" value="LRR_dom_sf"/>
</dbReference>
<sequence length="583" mass="67335">MDLECLEWKLPKDFQLPNKLRYIEWNKCPLKFVPSICWPQTVVELSMQNSNVHKLWDTIQNLPSLEKIDLHGCKRLKECPNLAGARNLKFIKLSECESLHDVHPSIFSLPKIEELDVENCMALKRLCSDHCSPSLHRLWATGCSNLKEFSIPMKGGGHGVHSKLELYLLSTALSEVPSTVVHLNNLNLFGFNISYSLSKLPQNFAHTIALMDPIKHEDEHDTCIILSRIFPTPAFLCVKELYFFRCKTLSKLPDNIHVLQSLQLLVIQSCGVILSLPESIKNLQQLMQLFITDCEMLQYVPPFPPSIVYYCVVNCKSLETISSLTSELPPRRKQNALSRYRGLYFQFGFHNCTKLDDHAYEAVLKDLKSRIELVASDEHPNNNGNIFYYLPSKERILNEWFPHYYSTEASIIVEVPPNHHKISSSCLVVCMLLSEYRTNFFCKKDEGTFVFECYLEKGCNEWEWLASSYNRANLSFCLDPFTRLEMESDHVAVWYDPENSNKIMEAIIKERKRGTTTCNPILKFKFKLYANHKDDEEDVIKGCGIRWMHVDVNDEGEGFEYDSDDLELENPEEGEKRAYVGNI</sequence>
<accession>A0ABU6UFG3</accession>
<protein>
    <submittedName>
        <fullName evidence="1">Uncharacterized protein</fullName>
    </submittedName>
</protein>
<dbReference type="EMBL" id="JASCZI010121106">
    <property type="protein sequence ID" value="MED6159786.1"/>
    <property type="molecule type" value="Genomic_DNA"/>
</dbReference>
<dbReference type="Gene3D" id="3.80.10.10">
    <property type="entry name" value="Ribonuclease Inhibitor"/>
    <property type="match status" value="2"/>
</dbReference>
<gene>
    <name evidence="1" type="ORF">PIB30_045462</name>
</gene>